<sequence>MAAVQGAERSSSKKTIEGKKPKKQRGSIHIDMTPMVDIAFLLLIFFMVTTVFR</sequence>
<dbReference type="GO" id="GO:0022857">
    <property type="term" value="F:transmembrane transporter activity"/>
    <property type="evidence" value="ECO:0007669"/>
    <property type="project" value="InterPro"/>
</dbReference>
<feature type="compositionally biased region" description="Basic and acidic residues" evidence="6">
    <location>
        <begin position="10"/>
        <end position="19"/>
    </location>
</feature>
<keyword evidence="5 7" id="KW-0472">Membrane</keyword>
<organism evidence="8">
    <name type="scientific">marine metagenome</name>
    <dbReference type="NCBI Taxonomy" id="408172"/>
    <lineage>
        <taxon>unclassified sequences</taxon>
        <taxon>metagenomes</taxon>
        <taxon>ecological metagenomes</taxon>
    </lineage>
</organism>
<accession>A0A382XTV1</accession>
<evidence type="ECO:0000256" key="1">
    <source>
        <dbReference type="ARBA" id="ARBA00004162"/>
    </source>
</evidence>
<evidence type="ECO:0000256" key="5">
    <source>
        <dbReference type="ARBA" id="ARBA00023136"/>
    </source>
</evidence>
<evidence type="ECO:0000313" key="8">
    <source>
        <dbReference type="EMBL" id="SVD74413.1"/>
    </source>
</evidence>
<gene>
    <name evidence="8" type="ORF">METZ01_LOCUS427267</name>
</gene>
<evidence type="ECO:0000256" key="3">
    <source>
        <dbReference type="ARBA" id="ARBA00022692"/>
    </source>
</evidence>
<feature type="non-terminal residue" evidence="8">
    <location>
        <position position="53"/>
    </location>
</feature>
<dbReference type="InterPro" id="IPR003400">
    <property type="entry name" value="ExbD"/>
</dbReference>
<dbReference type="GO" id="GO:0005886">
    <property type="term" value="C:plasma membrane"/>
    <property type="evidence" value="ECO:0007669"/>
    <property type="project" value="UniProtKB-SubCell"/>
</dbReference>
<evidence type="ECO:0000256" key="4">
    <source>
        <dbReference type="ARBA" id="ARBA00022989"/>
    </source>
</evidence>
<dbReference type="Pfam" id="PF02472">
    <property type="entry name" value="ExbD"/>
    <property type="match status" value="1"/>
</dbReference>
<evidence type="ECO:0000256" key="7">
    <source>
        <dbReference type="SAM" id="Phobius"/>
    </source>
</evidence>
<evidence type="ECO:0000256" key="6">
    <source>
        <dbReference type="SAM" id="MobiDB-lite"/>
    </source>
</evidence>
<dbReference type="PANTHER" id="PTHR30558:SF3">
    <property type="entry name" value="BIOPOLYMER TRANSPORT PROTEIN EXBD-RELATED"/>
    <property type="match status" value="1"/>
</dbReference>
<keyword evidence="4 7" id="KW-1133">Transmembrane helix</keyword>
<evidence type="ECO:0000256" key="2">
    <source>
        <dbReference type="ARBA" id="ARBA00022475"/>
    </source>
</evidence>
<name>A0A382XTV1_9ZZZZ</name>
<protein>
    <recommendedName>
        <fullName evidence="9">Biopolymer transporter ExbD</fullName>
    </recommendedName>
</protein>
<keyword evidence="3 7" id="KW-0812">Transmembrane</keyword>
<proteinExistence type="predicted"/>
<evidence type="ECO:0008006" key="9">
    <source>
        <dbReference type="Google" id="ProtNLM"/>
    </source>
</evidence>
<keyword evidence="2" id="KW-1003">Cell membrane</keyword>
<feature type="region of interest" description="Disordered" evidence="6">
    <location>
        <begin position="1"/>
        <end position="26"/>
    </location>
</feature>
<dbReference type="AlphaFoldDB" id="A0A382XTV1"/>
<feature type="transmembrane region" description="Helical" evidence="7">
    <location>
        <begin position="32"/>
        <end position="52"/>
    </location>
</feature>
<reference evidence="8" key="1">
    <citation type="submission" date="2018-05" db="EMBL/GenBank/DDBJ databases">
        <authorList>
            <person name="Lanie J.A."/>
            <person name="Ng W.-L."/>
            <person name="Kazmierczak K.M."/>
            <person name="Andrzejewski T.M."/>
            <person name="Davidsen T.M."/>
            <person name="Wayne K.J."/>
            <person name="Tettelin H."/>
            <person name="Glass J.I."/>
            <person name="Rusch D."/>
            <person name="Podicherti R."/>
            <person name="Tsui H.-C.T."/>
            <person name="Winkler M.E."/>
        </authorList>
    </citation>
    <scope>NUCLEOTIDE SEQUENCE</scope>
</reference>
<dbReference type="PANTHER" id="PTHR30558">
    <property type="entry name" value="EXBD MEMBRANE COMPONENT OF PMF-DRIVEN MACROMOLECULE IMPORT SYSTEM"/>
    <property type="match status" value="1"/>
</dbReference>
<dbReference type="EMBL" id="UINC01170392">
    <property type="protein sequence ID" value="SVD74413.1"/>
    <property type="molecule type" value="Genomic_DNA"/>
</dbReference>
<comment type="subcellular location">
    <subcellularLocation>
        <location evidence="1">Cell membrane</location>
        <topology evidence="1">Single-pass membrane protein</topology>
    </subcellularLocation>
</comment>